<reference evidence="2 3" key="1">
    <citation type="submission" date="2014-06" db="EMBL/GenBank/DDBJ databases">
        <authorList>
            <person name="Swart Estienne"/>
        </authorList>
    </citation>
    <scope>NUCLEOTIDE SEQUENCE [LARGE SCALE GENOMIC DNA]</scope>
    <source>
        <strain evidence="2 3">130c</strain>
    </source>
</reference>
<evidence type="ECO:0000256" key="1">
    <source>
        <dbReference type="SAM" id="SignalP"/>
    </source>
</evidence>
<accession>A0A078AQH6</accession>
<dbReference type="EMBL" id="CCKQ01012570">
    <property type="protein sequence ID" value="CDW84201.1"/>
    <property type="molecule type" value="Genomic_DNA"/>
</dbReference>
<sequence length="230" mass="26002">MKISFVAGTLLVAGTSAEQHYHILNSKNDPQQQYLVSHQVEPLLVQNSLSFNYGDNDRLAYIQRDHNNRIIKPTRGYIKSAIQNKAVVVRPYDDILPQRVRSVSSRVSKQVDESSNKNNILINSKDNAVYVFSDTDELHKSANAFVPAIKSTFGNAINIVNKGDGITFNIGEGNSVPDKKKEKPVQKKQSFWDWLFGNKLNVQGFVSQTQPQVNMQRIIIGIDRKLQYNN</sequence>
<feature type="chain" id="PRO_5001729561" evidence="1">
    <location>
        <begin position="18"/>
        <end position="230"/>
    </location>
</feature>
<dbReference type="Proteomes" id="UP000039865">
    <property type="component" value="Unassembled WGS sequence"/>
</dbReference>
<protein>
    <submittedName>
        <fullName evidence="2">Uncharacterized protein</fullName>
    </submittedName>
</protein>
<evidence type="ECO:0000313" key="3">
    <source>
        <dbReference type="Proteomes" id="UP000039865"/>
    </source>
</evidence>
<evidence type="ECO:0000313" key="2">
    <source>
        <dbReference type="EMBL" id="CDW84201.1"/>
    </source>
</evidence>
<feature type="signal peptide" evidence="1">
    <location>
        <begin position="1"/>
        <end position="17"/>
    </location>
</feature>
<name>A0A078AQH6_STYLE</name>
<keyword evidence="3" id="KW-1185">Reference proteome</keyword>
<organism evidence="2 3">
    <name type="scientific">Stylonychia lemnae</name>
    <name type="common">Ciliate</name>
    <dbReference type="NCBI Taxonomy" id="5949"/>
    <lineage>
        <taxon>Eukaryota</taxon>
        <taxon>Sar</taxon>
        <taxon>Alveolata</taxon>
        <taxon>Ciliophora</taxon>
        <taxon>Intramacronucleata</taxon>
        <taxon>Spirotrichea</taxon>
        <taxon>Stichotrichia</taxon>
        <taxon>Sporadotrichida</taxon>
        <taxon>Oxytrichidae</taxon>
        <taxon>Stylonychinae</taxon>
        <taxon>Stylonychia</taxon>
    </lineage>
</organism>
<gene>
    <name evidence="2" type="primary">Contig6321.g6774</name>
    <name evidence="2" type="ORF">STYLEM_13258</name>
</gene>
<dbReference type="InParanoid" id="A0A078AQH6"/>
<proteinExistence type="predicted"/>
<keyword evidence="1" id="KW-0732">Signal</keyword>
<dbReference type="AlphaFoldDB" id="A0A078AQH6"/>